<feature type="domain" description="Mycothiol-dependent maleylpyruvate isomerase metal-binding" evidence="2">
    <location>
        <begin position="6"/>
        <end position="131"/>
    </location>
</feature>
<sequence>MPPFDLHAATAEVARVAARVRDDQLTAPTPSVDTVATLLDHLLGLCLAFTWGAQKQEPPVGGGPGPGSADGSRLDPGWRTELPQRLAALAAAWDDPAAWTGEATVGGVTMPGEVTASVALDEVVMHGWDLAVATGQEFTCDPVSAEVVLAFTAASAAPEAAPMRKGLFGPVVPVPDDAPAFARALGFAGRDPAWRPPTRD</sequence>
<evidence type="ECO:0000313" key="4">
    <source>
        <dbReference type="Proteomes" id="UP001596189"/>
    </source>
</evidence>
<gene>
    <name evidence="3" type="ORF">ACFQDO_11840</name>
</gene>
<organism evidence="3 4">
    <name type="scientific">Angustibacter luteus</name>
    <dbReference type="NCBI Taxonomy" id="658456"/>
    <lineage>
        <taxon>Bacteria</taxon>
        <taxon>Bacillati</taxon>
        <taxon>Actinomycetota</taxon>
        <taxon>Actinomycetes</taxon>
        <taxon>Kineosporiales</taxon>
        <taxon>Kineosporiaceae</taxon>
    </lineage>
</organism>
<dbReference type="InterPro" id="IPR034660">
    <property type="entry name" value="DinB/YfiT-like"/>
</dbReference>
<accession>A0ABW1JES2</accession>
<evidence type="ECO:0000313" key="3">
    <source>
        <dbReference type="EMBL" id="MFC6007821.1"/>
    </source>
</evidence>
<keyword evidence="4" id="KW-1185">Reference proteome</keyword>
<feature type="region of interest" description="Disordered" evidence="1">
    <location>
        <begin position="56"/>
        <end position="77"/>
    </location>
</feature>
<dbReference type="Proteomes" id="UP001596189">
    <property type="component" value="Unassembled WGS sequence"/>
</dbReference>
<dbReference type="InterPro" id="IPR024344">
    <property type="entry name" value="MDMPI_metal-binding"/>
</dbReference>
<dbReference type="NCBIfam" id="TIGR03083">
    <property type="entry name" value="maleylpyruvate isomerase family mycothiol-dependent enzyme"/>
    <property type="match status" value="1"/>
</dbReference>
<dbReference type="Pfam" id="PF11716">
    <property type="entry name" value="MDMPI_N"/>
    <property type="match status" value="1"/>
</dbReference>
<evidence type="ECO:0000259" key="2">
    <source>
        <dbReference type="Pfam" id="PF11716"/>
    </source>
</evidence>
<evidence type="ECO:0000256" key="1">
    <source>
        <dbReference type="SAM" id="MobiDB-lite"/>
    </source>
</evidence>
<dbReference type="SUPFAM" id="SSF109854">
    <property type="entry name" value="DinB/YfiT-like putative metalloenzymes"/>
    <property type="match status" value="1"/>
</dbReference>
<dbReference type="InterPro" id="IPR017517">
    <property type="entry name" value="Maleyloyr_isom"/>
</dbReference>
<dbReference type="RefSeq" id="WP_345715499.1">
    <property type="nucleotide sequence ID" value="NZ_BAABFP010000002.1"/>
</dbReference>
<comment type="caution">
    <text evidence="3">The sequence shown here is derived from an EMBL/GenBank/DDBJ whole genome shotgun (WGS) entry which is preliminary data.</text>
</comment>
<proteinExistence type="predicted"/>
<protein>
    <submittedName>
        <fullName evidence="3">TIGR03086 family metal-binding protein</fullName>
    </submittedName>
</protein>
<dbReference type="Gene3D" id="1.20.120.450">
    <property type="entry name" value="dinb family like domain"/>
    <property type="match status" value="1"/>
</dbReference>
<name>A0ABW1JES2_9ACTN</name>
<dbReference type="NCBIfam" id="TIGR03086">
    <property type="entry name" value="TIGR03086 family metal-binding protein"/>
    <property type="match status" value="1"/>
</dbReference>
<dbReference type="InterPro" id="IPR017520">
    <property type="entry name" value="CHP03086"/>
</dbReference>
<reference evidence="4" key="1">
    <citation type="journal article" date="2019" name="Int. J. Syst. Evol. Microbiol.">
        <title>The Global Catalogue of Microorganisms (GCM) 10K type strain sequencing project: providing services to taxonomists for standard genome sequencing and annotation.</title>
        <authorList>
            <consortium name="The Broad Institute Genomics Platform"/>
            <consortium name="The Broad Institute Genome Sequencing Center for Infectious Disease"/>
            <person name="Wu L."/>
            <person name="Ma J."/>
        </authorList>
    </citation>
    <scope>NUCLEOTIDE SEQUENCE [LARGE SCALE GENOMIC DNA]</scope>
    <source>
        <strain evidence="4">KACC 14249</strain>
    </source>
</reference>
<dbReference type="EMBL" id="JBHSRD010000004">
    <property type="protein sequence ID" value="MFC6007821.1"/>
    <property type="molecule type" value="Genomic_DNA"/>
</dbReference>